<feature type="active site" description="Proton donor; for catalytic activity" evidence="9">
    <location>
        <position position="108"/>
    </location>
</feature>
<dbReference type="PANTHER" id="PTHR33866:SF2">
    <property type="entry name" value="S-ADENOSYLMETHIONINE DECARBOXYLASE PROENZYME"/>
    <property type="match status" value="1"/>
</dbReference>
<evidence type="ECO:0000313" key="10">
    <source>
        <dbReference type="EMBL" id="OZI32695.1"/>
    </source>
</evidence>
<dbReference type="InterPro" id="IPR017716">
    <property type="entry name" value="S-AdoMet_deCOase_pro-enz"/>
</dbReference>
<dbReference type="AlphaFoldDB" id="A0A261S686"/>
<feature type="chain" id="PRO_5023473301" description="S-adenosylmethionine decarboxylase beta chain" evidence="9">
    <location>
        <begin position="1"/>
        <end position="87"/>
    </location>
</feature>
<comment type="function">
    <text evidence="9">Catalyzes the decarboxylation of S-adenosylmethionine to S-adenosylmethioninamine (dcAdoMet), the propylamine donor required for the synthesis of the polyamines spermine and spermidine from the diamine putrescine.</text>
</comment>
<dbReference type="RefSeq" id="WP_094827694.1">
    <property type="nucleotide sequence ID" value="NZ_NEVL01000004.1"/>
</dbReference>
<comment type="pathway">
    <text evidence="9">Amine and polyamine biosynthesis; S-adenosylmethioninamine biosynthesis; S-adenosylmethioninamine from S-adenosyl-L-methionine: step 1/1.</text>
</comment>
<evidence type="ECO:0000256" key="2">
    <source>
        <dbReference type="ARBA" id="ARBA00022813"/>
    </source>
</evidence>
<dbReference type="HAMAP" id="MF_00464">
    <property type="entry name" value="AdoMetDC_1"/>
    <property type="match status" value="1"/>
</dbReference>
<dbReference type="GO" id="GO:0004014">
    <property type="term" value="F:adenosylmethionine decarboxylase activity"/>
    <property type="evidence" value="ECO:0007669"/>
    <property type="project" value="UniProtKB-UniRule"/>
</dbReference>
<dbReference type="NCBIfam" id="TIGR03330">
    <property type="entry name" value="SAM_DCase_Bsu"/>
    <property type="match status" value="1"/>
</dbReference>
<keyword evidence="8 9" id="KW-0670">Pyruvate</keyword>
<evidence type="ECO:0000256" key="1">
    <source>
        <dbReference type="ARBA" id="ARBA00022793"/>
    </source>
</evidence>
<feature type="site" description="Cleavage (non-hydrolytic); by autolysis" evidence="9">
    <location>
        <begin position="87"/>
        <end position="88"/>
    </location>
</feature>
<name>A0A261S686_9BORD</name>
<protein>
    <recommendedName>
        <fullName evidence="9">S-adenosylmethionine decarboxylase proenzyme</fullName>
        <shortName evidence="9">AdoMetDC</shortName>
        <shortName evidence="9">SAMDC</shortName>
        <ecNumber evidence="9">4.1.1.50</ecNumber>
    </recommendedName>
    <component>
        <recommendedName>
            <fullName evidence="9">S-adenosylmethionine decarboxylase beta chain</fullName>
        </recommendedName>
    </component>
    <component>
        <recommendedName>
            <fullName evidence="9">S-adenosylmethionine decarboxylase alpha chain</fullName>
        </recommendedName>
    </component>
</protein>
<evidence type="ECO:0000256" key="3">
    <source>
        <dbReference type="ARBA" id="ARBA00023066"/>
    </source>
</evidence>
<evidence type="ECO:0000256" key="7">
    <source>
        <dbReference type="ARBA" id="ARBA00023270"/>
    </source>
</evidence>
<keyword evidence="2 9" id="KW-0068">Autocatalytic cleavage</keyword>
<dbReference type="EC" id="4.1.1.50" evidence="9"/>
<dbReference type="PANTHER" id="PTHR33866">
    <property type="entry name" value="S-ADENOSYLMETHIONINE DECARBOXYLASE PROENZYME"/>
    <property type="match status" value="1"/>
</dbReference>
<keyword evidence="5 9" id="KW-0865">Zymogen</keyword>
<dbReference type="OrthoDB" id="9793120at2"/>
<comment type="subunit">
    <text evidence="9">Heterotetramer of two alpha and two beta chains arranged as a dimer of alpha/beta heterodimers.</text>
</comment>
<evidence type="ECO:0000256" key="6">
    <source>
        <dbReference type="ARBA" id="ARBA00023239"/>
    </source>
</evidence>
<keyword evidence="1 9" id="KW-0210">Decarboxylase</keyword>
<feature type="active site" description="Proton acceptor; for processing activity" evidence="9">
    <location>
        <position position="93"/>
    </location>
</feature>
<comment type="caution">
    <text evidence="10">The sequence shown here is derived from an EMBL/GenBank/DDBJ whole genome shotgun (WGS) entry which is preliminary data.</text>
</comment>
<dbReference type="SUPFAM" id="SSF56276">
    <property type="entry name" value="S-adenosylmethionine decarboxylase"/>
    <property type="match status" value="1"/>
</dbReference>
<dbReference type="InterPro" id="IPR016067">
    <property type="entry name" value="S-AdoMet_deCO2ase_core"/>
</dbReference>
<dbReference type="InterPro" id="IPR003826">
    <property type="entry name" value="AdoMetDC_fam_prok"/>
</dbReference>
<feature type="modified residue" description="Pyruvic acid (Ser); by autocatalysis" evidence="9">
    <location>
        <position position="88"/>
    </location>
</feature>
<keyword evidence="4 9" id="KW-0620">Polyamine biosynthesis</keyword>
<evidence type="ECO:0000256" key="5">
    <source>
        <dbReference type="ARBA" id="ARBA00023145"/>
    </source>
</evidence>
<feature type="chain" id="PRO_5023473302" description="S-adenosylmethionine decarboxylase alpha chain" evidence="9">
    <location>
        <begin position="88"/>
        <end position="137"/>
    </location>
</feature>
<dbReference type="Gene3D" id="3.60.90.10">
    <property type="entry name" value="S-adenosylmethionine decarboxylase"/>
    <property type="match status" value="1"/>
</dbReference>
<evidence type="ECO:0000256" key="9">
    <source>
        <dbReference type="HAMAP-Rule" id="MF_00464"/>
    </source>
</evidence>
<keyword evidence="6 9" id="KW-0456">Lyase</keyword>
<keyword evidence="7 9" id="KW-0704">Schiff base</keyword>
<accession>A0A261S686</accession>
<keyword evidence="3 9" id="KW-0745">Spermidine biosynthesis</keyword>
<organism evidence="10 11">
    <name type="scientific">Bordetella genomosp. 1</name>
    <dbReference type="NCBI Taxonomy" id="1395607"/>
    <lineage>
        <taxon>Bacteria</taxon>
        <taxon>Pseudomonadati</taxon>
        <taxon>Pseudomonadota</taxon>
        <taxon>Betaproteobacteria</taxon>
        <taxon>Burkholderiales</taxon>
        <taxon>Alcaligenaceae</taxon>
        <taxon>Bordetella</taxon>
    </lineage>
</organism>
<reference evidence="10 11" key="1">
    <citation type="submission" date="2017-05" db="EMBL/GenBank/DDBJ databases">
        <title>Complete and WGS of Bordetella genogroups.</title>
        <authorList>
            <person name="Spilker T."/>
            <person name="LiPuma J."/>
        </authorList>
    </citation>
    <scope>NUCLEOTIDE SEQUENCE [LARGE SCALE GENOMIC DNA]</scope>
    <source>
        <strain evidence="10 11">AU17610</strain>
    </source>
</reference>
<evidence type="ECO:0000256" key="8">
    <source>
        <dbReference type="ARBA" id="ARBA00023317"/>
    </source>
</evidence>
<comment type="PTM">
    <text evidence="9">Is synthesized initially as an inactive proenzyme. Formation of the active enzyme involves a self-maturation process in which the active site pyruvoyl group is generated from an internal serine residue via an autocatalytic post-translational modification. Two non-identical subunits are generated from the proenzyme in this reaction, and the pyruvate is formed at the N-terminus of the alpha chain, which is derived from the carboxyl end of the proenzyme. The post-translation cleavage follows an unusual pathway, termed non-hydrolytic serinolysis, in which the side chain hydroxyl group of the serine supplies its oxygen atom to form the C-terminus of the beta chain, while the remainder of the serine residue undergoes an oxidative deamination to produce ammonia and the pyruvoyl group blocking the N-terminus of the alpha chain.</text>
</comment>
<dbReference type="EMBL" id="NEVL01000004">
    <property type="protein sequence ID" value="OZI32695.1"/>
    <property type="molecule type" value="Genomic_DNA"/>
</dbReference>
<dbReference type="UniPathway" id="UPA00331">
    <property type="reaction ID" value="UER00451"/>
</dbReference>
<proteinExistence type="inferred from homology"/>
<evidence type="ECO:0000313" key="11">
    <source>
        <dbReference type="Proteomes" id="UP000217005"/>
    </source>
</evidence>
<feature type="active site" description="Schiff-base intermediate with substrate; via pyruvic acid" evidence="9">
    <location>
        <position position="88"/>
    </location>
</feature>
<comment type="cofactor">
    <cofactor evidence="9">
        <name>pyruvate</name>
        <dbReference type="ChEBI" id="CHEBI:15361"/>
    </cofactor>
    <text evidence="9">Binds 1 pyruvoyl group covalently per subunit.</text>
</comment>
<evidence type="ECO:0000256" key="4">
    <source>
        <dbReference type="ARBA" id="ARBA00023115"/>
    </source>
</evidence>
<dbReference type="Proteomes" id="UP000217005">
    <property type="component" value="Unassembled WGS sequence"/>
</dbReference>
<gene>
    <name evidence="10" type="primary">speD</name>
    <name evidence="9" type="synonym">speH</name>
    <name evidence="10" type="ORF">CEG14_17465</name>
</gene>
<dbReference type="Pfam" id="PF02675">
    <property type="entry name" value="AdoMet_dc"/>
    <property type="match status" value="1"/>
</dbReference>
<comment type="similarity">
    <text evidence="9">Belongs to the prokaryotic AdoMetDC family. Type 1 subfamily.</text>
</comment>
<dbReference type="GO" id="GO:0005829">
    <property type="term" value="C:cytosol"/>
    <property type="evidence" value="ECO:0007669"/>
    <property type="project" value="TreeGrafter"/>
</dbReference>
<dbReference type="GO" id="GO:0008295">
    <property type="term" value="P:spermidine biosynthetic process"/>
    <property type="evidence" value="ECO:0007669"/>
    <property type="project" value="UniProtKB-UniRule"/>
</dbReference>
<comment type="catalytic activity">
    <reaction evidence="9">
        <text>S-adenosyl-L-methionine + H(+) = S-adenosyl 3-(methylsulfanyl)propylamine + CO2</text>
        <dbReference type="Rhea" id="RHEA:15981"/>
        <dbReference type="ChEBI" id="CHEBI:15378"/>
        <dbReference type="ChEBI" id="CHEBI:16526"/>
        <dbReference type="ChEBI" id="CHEBI:57443"/>
        <dbReference type="ChEBI" id="CHEBI:59789"/>
        <dbReference type="EC" id="4.1.1.50"/>
    </reaction>
</comment>
<keyword evidence="9" id="KW-0949">S-adenosyl-L-methionine</keyword>
<sequence length="137" mass="14228">MSEVLERTAQAARARHTTRGRHVLADLDGIAPALLADAARLESVLVAAAVVAGAQVLGAHFHRFDDGSPAHDGPAGNGVTGVVMLSESHISIHTWPEVGYAALDVFMCGAADPRIALAHVREALAPADARVTLVERG</sequence>